<evidence type="ECO:0000256" key="4">
    <source>
        <dbReference type="ARBA" id="ARBA00022759"/>
    </source>
</evidence>
<keyword evidence="4" id="KW-0255">Endonuclease</keyword>
<gene>
    <name evidence="11" type="ORF">PMEL_200046</name>
</gene>
<evidence type="ECO:0000256" key="8">
    <source>
        <dbReference type="ARBA" id="ARBA00033183"/>
    </source>
</evidence>
<keyword evidence="7" id="KW-0051">Antiviral defense</keyword>
<accession>A0A250KNR2</accession>
<protein>
    <recommendedName>
        <fullName evidence="2">CRISPR system Cms endoribonuclease Csm3</fullName>
    </recommendedName>
    <alternativeName>
        <fullName evidence="8">CRISPR type III A-associated RAMP protein Csm3</fullName>
    </alternativeName>
</protein>
<dbReference type="PANTHER" id="PTHR35579:SF3">
    <property type="entry name" value="CRISPR SYSTEM CMS ENDORIBONUCLEASE CSM3"/>
    <property type="match status" value="1"/>
</dbReference>
<evidence type="ECO:0000256" key="3">
    <source>
        <dbReference type="ARBA" id="ARBA00022722"/>
    </source>
</evidence>
<keyword evidence="6" id="KW-0694">RNA-binding</keyword>
<dbReference type="Proteomes" id="UP000267517">
    <property type="component" value="Chromosome II"/>
</dbReference>
<comment type="similarity">
    <text evidence="1">Belongs to the CRISPR-associated Csm3 family.</text>
</comment>
<dbReference type="AlphaFoldDB" id="A0A250KNR2"/>
<dbReference type="GO" id="GO:0051607">
    <property type="term" value="P:defense response to virus"/>
    <property type="evidence" value="ECO:0007669"/>
    <property type="project" value="UniProtKB-KW"/>
</dbReference>
<evidence type="ECO:0000256" key="1">
    <source>
        <dbReference type="ARBA" id="ARBA00006342"/>
    </source>
</evidence>
<dbReference type="InterPro" id="IPR052216">
    <property type="entry name" value="CRISPR_Csm3_endoribonuclease"/>
</dbReference>
<dbReference type="InterPro" id="IPR005537">
    <property type="entry name" value="RAMP_III_fam"/>
</dbReference>
<evidence type="ECO:0000256" key="5">
    <source>
        <dbReference type="ARBA" id="ARBA00022801"/>
    </source>
</evidence>
<keyword evidence="5" id="KW-0378">Hydrolase</keyword>
<dbReference type="GO" id="GO:0004519">
    <property type="term" value="F:endonuclease activity"/>
    <property type="evidence" value="ECO:0007669"/>
    <property type="project" value="UniProtKB-KW"/>
</dbReference>
<sequence>MTTTRLKKKVVYTGTIILKTGLHIGGTNAALNIGGPDKFVVRNPLTNIPYIPGSSLKGKLRCLVELANGESNEGKPSNNPQSKAGALFGTAGDSESNHASRLIVRDAVMATQNDDENELKIFGLKRSDILDFSNTDLPFTESKTEVNIDRITAKANPRTFERVPAGAFFKLEMILNIFEGEDESSLRSTLNQGITLLHDDYLGGNGSRGYGQVGIKIIKEDEKTY</sequence>
<evidence type="ECO:0000256" key="2">
    <source>
        <dbReference type="ARBA" id="ARBA00022150"/>
    </source>
</evidence>
<name>A0A250KNR2_9BACT</name>
<keyword evidence="3" id="KW-0540">Nuclease</keyword>
<feature type="region of interest" description="Disordered" evidence="9">
    <location>
        <begin position="70"/>
        <end position="89"/>
    </location>
</feature>
<evidence type="ECO:0000256" key="9">
    <source>
        <dbReference type="SAM" id="MobiDB-lite"/>
    </source>
</evidence>
<dbReference type="Pfam" id="PF03787">
    <property type="entry name" value="RAMPs"/>
    <property type="match status" value="1"/>
</dbReference>
<evidence type="ECO:0000313" key="11">
    <source>
        <dbReference type="EMBL" id="BBA29533.1"/>
    </source>
</evidence>
<dbReference type="GO" id="GO:0016787">
    <property type="term" value="F:hydrolase activity"/>
    <property type="evidence" value="ECO:0007669"/>
    <property type="project" value="UniProtKB-KW"/>
</dbReference>
<proteinExistence type="inferred from homology"/>
<reference evidence="11 12" key="1">
    <citation type="submission" date="2017-05" db="EMBL/GenBank/DDBJ databases">
        <title>whole genome sequence of Prevotella melaninogenica GAI 07411.</title>
        <authorList>
            <person name="Kondo Y."/>
            <person name="Hoshino T."/>
        </authorList>
    </citation>
    <scope>NUCLEOTIDE SEQUENCE [LARGE SCALE GENOMIC DNA]</scope>
    <source>
        <strain evidence="11 12">GAI 07411</strain>
    </source>
</reference>
<dbReference type="GO" id="GO:0003723">
    <property type="term" value="F:RNA binding"/>
    <property type="evidence" value="ECO:0007669"/>
    <property type="project" value="UniProtKB-KW"/>
</dbReference>
<dbReference type="NCBIfam" id="TIGR02582">
    <property type="entry name" value="cas7_TM1809"/>
    <property type="match status" value="1"/>
</dbReference>
<dbReference type="EMBL" id="AP018050">
    <property type="protein sequence ID" value="BBA29533.1"/>
    <property type="molecule type" value="Genomic_DNA"/>
</dbReference>
<dbReference type="OrthoDB" id="1063910at2"/>
<evidence type="ECO:0000313" key="12">
    <source>
        <dbReference type="Proteomes" id="UP000267517"/>
    </source>
</evidence>
<feature type="compositionally biased region" description="Polar residues" evidence="9">
    <location>
        <begin position="70"/>
        <end position="82"/>
    </location>
</feature>
<evidence type="ECO:0000256" key="7">
    <source>
        <dbReference type="ARBA" id="ARBA00023118"/>
    </source>
</evidence>
<evidence type="ECO:0000256" key="6">
    <source>
        <dbReference type="ARBA" id="ARBA00022884"/>
    </source>
</evidence>
<evidence type="ECO:0000259" key="10">
    <source>
        <dbReference type="Pfam" id="PF03787"/>
    </source>
</evidence>
<feature type="domain" description="CRISPR type III-associated protein" evidence="10">
    <location>
        <begin position="16"/>
        <end position="213"/>
    </location>
</feature>
<organism evidence="11 12">
    <name type="scientific">Prevotella melaninogenica</name>
    <dbReference type="NCBI Taxonomy" id="28132"/>
    <lineage>
        <taxon>Bacteria</taxon>
        <taxon>Pseudomonadati</taxon>
        <taxon>Bacteroidota</taxon>
        <taxon>Bacteroidia</taxon>
        <taxon>Bacteroidales</taxon>
        <taxon>Prevotellaceae</taxon>
        <taxon>Prevotella</taxon>
    </lineage>
</organism>
<dbReference type="PANTHER" id="PTHR35579">
    <property type="entry name" value="CRISPR SYSTEM CMS ENDORIBONUCLEASE CSM3"/>
    <property type="match status" value="1"/>
</dbReference>
<dbReference type="InterPro" id="IPR013412">
    <property type="entry name" value="CRISPR-assoc_RAMP_Csm3"/>
</dbReference>